<gene>
    <name evidence="1" type="ORF">ERS852491_05033</name>
</gene>
<sequence>MSWVDKQHKKAKIHNLVEQAMKDPQFQEAQKKQTEEAIREAFDCFLLISADYLYRHHNYGKKRLTRFLVFAVDQMRYIPDDPDYFRLLNDALERETGINILGEEHGRRIERM</sequence>
<dbReference type="OrthoDB" id="2075081at2"/>
<accession>A0A174MVZ4</accession>
<evidence type="ECO:0000313" key="2">
    <source>
        <dbReference type="Proteomes" id="UP000095544"/>
    </source>
</evidence>
<dbReference type="AlphaFoldDB" id="A0A174MVZ4"/>
<proteinExistence type="predicted"/>
<evidence type="ECO:0000313" key="1">
    <source>
        <dbReference type="EMBL" id="CUP38867.1"/>
    </source>
</evidence>
<dbReference type="Proteomes" id="UP000095544">
    <property type="component" value="Unassembled WGS sequence"/>
</dbReference>
<dbReference type="RefSeq" id="WP_055155319.1">
    <property type="nucleotide sequence ID" value="NZ_CYZU01000095.1"/>
</dbReference>
<reference evidence="1 2" key="1">
    <citation type="submission" date="2015-09" db="EMBL/GenBank/DDBJ databases">
        <authorList>
            <consortium name="Pathogen Informatics"/>
        </authorList>
    </citation>
    <scope>NUCLEOTIDE SEQUENCE [LARGE SCALE GENOMIC DNA]</scope>
    <source>
        <strain evidence="1 2">2789STDY5834876</strain>
    </source>
</reference>
<dbReference type="STRING" id="39482.ERS852491_05033"/>
<protein>
    <submittedName>
        <fullName evidence="1">Uncharacterized protein</fullName>
    </submittedName>
</protein>
<organism evidence="1 2">
    <name type="scientific">Faecalicatena contorta</name>
    <dbReference type="NCBI Taxonomy" id="39482"/>
    <lineage>
        <taxon>Bacteria</taxon>
        <taxon>Bacillati</taxon>
        <taxon>Bacillota</taxon>
        <taxon>Clostridia</taxon>
        <taxon>Lachnospirales</taxon>
        <taxon>Lachnospiraceae</taxon>
        <taxon>Faecalicatena</taxon>
    </lineage>
</organism>
<name>A0A174MVZ4_9FIRM</name>
<dbReference type="EMBL" id="CYZU01000095">
    <property type="protein sequence ID" value="CUP38867.1"/>
    <property type="molecule type" value="Genomic_DNA"/>
</dbReference>